<gene>
    <name evidence="1" type="ORF">HYDPIDRAFT_101077</name>
</gene>
<dbReference type="HOGENOM" id="CLU_003703_10_0_1"/>
<dbReference type="EMBL" id="KN839893">
    <property type="protein sequence ID" value="KIJ59249.1"/>
    <property type="molecule type" value="Genomic_DNA"/>
</dbReference>
<dbReference type="InterPro" id="IPR040521">
    <property type="entry name" value="KDZ"/>
</dbReference>
<protein>
    <submittedName>
        <fullName evidence="1">Uncharacterized protein</fullName>
    </submittedName>
</protein>
<dbReference type="Pfam" id="PF18758">
    <property type="entry name" value="KDZ"/>
    <property type="match status" value="1"/>
</dbReference>
<accession>A0A0C9V201</accession>
<evidence type="ECO:0000313" key="2">
    <source>
        <dbReference type="Proteomes" id="UP000053820"/>
    </source>
</evidence>
<name>A0A0C9V201_9AGAM</name>
<dbReference type="AlphaFoldDB" id="A0A0C9V201"/>
<sequence length="90" mass="10335">LNIHYGIPKYHLRNHRPFCQAQFSLNFIPRSSQTCGKDIETAWAHMNPIGPSTREMGSGAQHETLDDHWNAYNWHKVVNMGMLFVVPSSL</sequence>
<proteinExistence type="predicted"/>
<dbReference type="Proteomes" id="UP000053820">
    <property type="component" value="Unassembled WGS sequence"/>
</dbReference>
<dbReference type="OrthoDB" id="3257768at2759"/>
<keyword evidence="2" id="KW-1185">Reference proteome</keyword>
<evidence type="ECO:0000313" key="1">
    <source>
        <dbReference type="EMBL" id="KIJ59249.1"/>
    </source>
</evidence>
<organism evidence="1 2">
    <name type="scientific">Hydnomerulius pinastri MD-312</name>
    <dbReference type="NCBI Taxonomy" id="994086"/>
    <lineage>
        <taxon>Eukaryota</taxon>
        <taxon>Fungi</taxon>
        <taxon>Dikarya</taxon>
        <taxon>Basidiomycota</taxon>
        <taxon>Agaricomycotina</taxon>
        <taxon>Agaricomycetes</taxon>
        <taxon>Agaricomycetidae</taxon>
        <taxon>Boletales</taxon>
        <taxon>Boletales incertae sedis</taxon>
        <taxon>Leucogyrophana</taxon>
    </lineage>
</organism>
<feature type="non-terminal residue" evidence="1">
    <location>
        <position position="1"/>
    </location>
</feature>
<reference evidence="1 2" key="1">
    <citation type="submission" date="2014-04" db="EMBL/GenBank/DDBJ databases">
        <title>Evolutionary Origins and Diversification of the Mycorrhizal Mutualists.</title>
        <authorList>
            <consortium name="DOE Joint Genome Institute"/>
            <consortium name="Mycorrhizal Genomics Consortium"/>
            <person name="Kohler A."/>
            <person name="Kuo A."/>
            <person name="Nagy L.G."/>
            <person name="Floudas D."/>
            <person name="Copeland A."/>
            <person name="Barry K.W."/>
            <person name="Cichocki N."/>
            <person name="Veneault-Fourrey C."/>
            <person name="LaButti K."/>
            <person name="Lindquist E.A."/>
            <person name="Lipzen A."/>
            <person name="Lundell T."/>
            <person name="Morin E."/>
            <person name="Murat C."/>
            <person name="Riley R."/>
            <person name="Ohm R."/>
            <person name="Sun H."/>
            <person name="Tunlid A."/>
            <person name="Henrissat B."/>
            <person name="Grigoriev I.V."/>
            <person name="Hibbett D.S."/>
            <person name="Martin F."/>
        </authorList>
    </citation>
    <scope>NUCLEOTIDE SEQUENCE [LARGE SCALE GENOMIC DNA]</scope>
    <source>
        <strain evidence="1 2">MD-312</strain>
    </source>
</reference>